<evidence type="ECO:0000256" key="2">
    <source>
        <dbReference type="ARBA" id="ARBA00023002"/>
    </source>
</evidence>
<dbReference type="InterPro" id="IPR042204">
    <property type="entry name" value="2Fe-2S-bd_N"/>
</dbReference>
<dbReference type="InterPro" id="IPR006222">
    <property type="entry name" value="GCVT_N"/>
</dbReference>
<comment type="similarity">
    <text evidence="1">Belongs to the GcvT family.</text>
</comment>
<sequence>MRIEGYGRIDRSRTLTFTFDGRTWTGHPGDTLASALLAHGVHLVGTSVKLGRPRGIGAAWTEDPTGLVQVERPFPEPMLQAAAVELTDGLVARGVNGQGRLAEEPDPARYDRKHTHVDTLVIGAGPAGLLAARRAARAGESVALVDDRATPGGSLTGTECLDGLPALEFVADVVAELAANPDVLHLQRTTAFGHYDDGFVLALERRADHPGADPAAHRSRQRVHRIRAARVVLATGAHERPIVFADNDRPGIMLASSARDFLHRYGVRAGREVVVFTSDDSAYAAAVDLADAGASVTVLDAREDPPAEWARRAADRGIPVRPSTVVVGTEGVERVRAVTARGAGGDERIPADLLLVCGGWNPAVHLFSHVRGALTYDAALGAFRPAGNLPGVTVIGAAGGTFDLADVVREAAGDDAPVVEAEPKRTPPAVLWRTDGDPGRQFVDIQRDATVADIGRAVGAGLRSVEHVKRYTTIGTAHDQGKTSGVIASGITAELLGRPVEEVGTTTFRPPCTPVAFAALAARERGTLFDPERTTAVHPWHVEAGAVFEDVGQWKRPRYYPRPGEDVETAVLRECAAARSSVGIIDGSTLGKIDVQGPDAGVFLDRLYTNVMSTLKVGRVRYGVLCGNDGMVFDDGTVLRIDEDRFLVTTTTGGAAAVLDWMEEWLQTEWPELRVHLTSVTEHWAVFPVVGPRSREVLARVFPDVDLSKEGFPFMSFRDTTLDGVPVRIARISFSGELAFEVNVDAHHGLALWKRLLAAGEPFGITPYGTETMHVLRAEKGYPIIGQDTDGTVTPHDLGMDWVVSKKKADFIGKRSFSRAENRNPLRKQFVSLLPTDGTTKLREGSQVVEHCGNGTLPEPPVPMLGHVTSSYRSAELGRPFALALVKGGRARIGDLVHVPMDGALVEARIGDTVLVDPEGARRDG</sequence>
<dbReference type="SUPFAM" id="SSF51905">
    <property type="entry name" value="FAD/NAD(P)-binding domain"/>
    <property type="match status" value="1"/>
</dbReference>
<dbReference type="PANTHER" id="PTHR43757">
    <property type="entry name" value="AMINOMETHYLTRANSFERASE"/>
    <property type="match status" value="1"/>
</dbReference>
<dbReference type="Pfam" id="PF07992">
    <property type="entry name" value="Pyr_redox_2"/>
    <property type="match status" value="1"/>
</dbReference>
<accession>A0A853AS19</accession>
<feature type="domain" description="GCVT N-terminal" evidence="3">
    <location>
        <begin position="538"/>
        <end position="808"/>
    </location>
</feature>
<dbReference type="RefSeq" id="WP_179721617.1">
    <property type="nucleotide sequence ID" value="NZ_BAABFH010000001.1"/>
</dbReference>
<dbReference type="PANTHER" id="PTHR43757:SF2">
    <property type="entry name" value="AMINOMETHYLTRANSFERASE, MITOCHONDRIAL"/>
    <property type="match status" value="1"/>
</dbReference>
<dbReference type="InterPro" id="IPR036188">
    <property type="entry name" value="FAD/NAD-bd_sf"/>
</dbReference>
<keyword evidence="8" id="KW-1185">Reference proteome</keyword>
<dbReference type="EMBL" id="JACCFJ010000001">
    <property type="protein sequence ID" value="NYI84457.1"/>
    <property type="molecule type" value="Genomic_DNA"/>
</dbReference>
<dbReference type="InterPro" id="IPR041117">
    <property type="entry name" value="SoxA_A3"/>
</dbReference>
<gene>
    <name evidence="7" type="ORF">HNR68_003087</name>
</gene>
<organism evidence="7 8">
    <name type="scientific">Saccharopolyspora hordei</name>
    <dbReference type="NCBI Taxonomy" id="1838"/>
    <lineage>
        <taxon>Bacteria</taxon>
        <taxon>Bacillati</taxon>
        <taxon>Actinomycetota</taxon>
        <taxon>Actinomycetes</taxon>
        <taxon>Pseudonocardiales</taxon>
        <taxon>Pseudonocardiaceae</taxon>
        <taxon>Saccharopolyspora</taxon>
    </lineage>
</organism>
<dbReference type="GO" id="GO:0008115">
    <property type="term" value="F:sarcosine oxidase activity"/>
    <property type="evidence" value="ECO:0007669"/>
    <property type="project" value="UniProtKB-EC"/>
</dbReference>
<evidence type="ECO:0000259" key="6">
    <source>
        <dbReference type="Pfam" id="PF17806"/>
    </source>
</evidence>
<dbReference type="EC" id="1.5.3.1" evidence="7"/>
<feature type="domain" description="FAD/NAD(P)-binding" evidence="4">
    <location>
        <begin position="118"/>
        <end position="368"/>
    </location>
</feature>
<keyword evidence="2 7" id="KW-0560">Oxidoreductase</keyword>
<dbReference type="InterPro" id="IPR028896">
    <property type="entry name" value="GcvT/YgfZ/DmdA"/>
</dbReference>
<dbReference type="AlphaFoldDB" id="A0A853AS19"/>
<feature type="domain" description="SoxA A3" evidence="6">
    <location>
        <begin position="439"/>
        <end position="522"/>
    </location>
</feature>
<proteinExistence type="inferred from homology"/>
<dbReference type="Gene3D" id="3.50.50.60">
    <property type="entry name" value="FAD/NAD(P)-binding domain"/>
    <property type="match status" value="2"/>
</dbReference>
<evidence type="ECO:0000256" key="1">
    <source>
        <dbReference type="ARBA" id="ARBA00008609"/>
    </source>
</evidence>
<dbReference type="Pfam" id="PF01571">
    <property type="entry name" value="GCV_T"/>
    <property type="match status" value="1"/>
</dbReference>
<evidence type="ECO:0000313" key="7">
    <source>
        <dbReference type="EMBL" id="NYI84457.1"/>
    </source>
</evidence>
<dbReference type="PRINTS" id="PR00469">
    <property type="entry name" value="PNDRDTASEII"/>
</dbReference>
<protein>
    <submittedName>
        <fullName evidence="7">Sarcosine oxidase subunit alpha</fullName>
        <ecNumber evidence="7">1.5.3.1</ecNumber>
    </submittedName>
</protein>
<dbReference type="Gene3D" id="3.10.20.440">
    <property type="entry name" value="2Fe-2S iron-sulphur cluster binding domain, sarcosine oxidase, alpha subunit, N-terminal domain"/>
    <property type="match status" value="1"/>
</dbReference>
<evidence type="ECO:0000313" key="8">
    <source>
        <dbReference type="Proteomes" id="UP000587002"/>
    </source>
</evidence>
<dbReference type="Pfam" id="PF17806">
    <property type="entry name" value="SO_alpha_A3"/>
    <property type="match status" value="1"/>
</dbReference>
<dbReference type="InterPro" id="IPR029043">
    <property type="entry name" value="GcvT/YgfZ_C"/>
</dbReference>
<dbReference type="Proteomes" id="UP000587002">
    <property type="component" value="Unassembled WGS sequence"/>
</dbReference>
<dbReference type="SUPFAM" id="SSF103025">
    <property type="entry name" value="Folate-binding domain"/>
    <property type="match status" value="1"/>
</dbReference>
<name>A0A853AS19_9PSEU</name>
<reference evidence="7 8" key="1">
    <citation type="submission" date="2020-07" db="EMBL/GenBank/DDBJ databases">
        <title>Sequencing the genomes of 1000 actinobacteria strains.</title>
        <authorList>
            <person name="Klenk H.-P."/>
        </authorList>
    </citation>
    <scope>NUCLEOTIDE SEQUENCE [LARGE SCALE GENOMIC DNA]</scope>
    <source>
        <strain evidence="7 8">DSM 44065</strain>
    </source>
</reference>
<comment type="caution">
    <text evidence="7">The sequence shown here is derived from an EMBL/GenBank/DDBJ whole genome shotgun (WGS) entry which is preliminary data.</text>
</comment>
<evidence type="ECO:0000259" key="3">
    <source>
        <dbReference type="Pfam" id="PF01571"/>
    </source>
</evidence>
<dbReference type="InterPro" id="IPR027266">
    <property type="entry name" value="TrmE/GcvT-like"/>
</dbReference>
<feature type="domain" description="Aminomethyltransferase C-terminal" evidence="5">
    <location>
        <begin position="828"/>
        <end position="917"/>
    </location>
</feature>
<evidence type="ECO:0000259" key="5">
    <source>
        <dbReference type="Pfam" id="PF08669"/>
    </source>
</evidence>
<dbReference type="Gene3D" id="3.30.1360.120">
    <property type="entry name" value="Probable tRNA modification gtpase trme, domain 1"/>
    <property type="match status" value="1"/>
</dbReference>
<dbReference type="SUPFAM" id="SSF101790">
    <property type="entry name" value="Aminomethyltransferase beta-barrel domain"/>
    <property type="match status" value="1"/>
</dbReference>
<dbReference type="InterPro" id="IPR013977">
    <property type="entry name" value="GcvT_C"/>
</dbReference>
<dbReference type="InterPro" id="IPR023753">
    <property type="entry name" value="FAD/NAD-binding_dom"/>
</dbReference>
<dbReference type="PRINTS" id="PR00368">
    <property type="entry name" value="FADPNR"/>
</dbReference>
<dbReference type="Pfam" id="PF13510">
    <property type="entry name" value="Fer2_4"/>
    <property type="match status" value="1"/>
</dbReference>
<evidence type="ECO:0000259" key="4">
    <source>
        <dbReference type="Pfam" id="PF07992"/>
    </source>
</evidence>
<dbReference type="Pfam" id="PF08669">
    <property type="entry name" value="GCV_T_C"/>
    <property type="match status" value="1"/>
</dbReference>